<sequence>MLFRAVPTPCVGICSTTFGDTVCRGCRRYLHEVINWNRYSDNEKRLIWQRLDGLTAQVLPRYFDILSDDRLTNGLRRLRIPFREDASPWIRLATLLKQTARQSPDLAEFGVQRLDLSGLSLADLREQINQELHTLASAYYERDLLRAARMTDPSGADGEMPDAEGIREDGAPERT</sequence>
<evidence type="ECO:0000313" key="2">
    <source>
        <dbReference type="EMBL" id="PQA50814.1"/>
    </source>
</evidence>
<reference evidence="3" key="1">
    <citation type="submission" date="2018-02" db="EMBL/GenBank/DDBJ databases">
        <title>Genome sequencing of Solimonas sp. HR-BB.</title>
        <authorList>
            <person name="Lee Y."/>
            <person name="Jeon C.O."/>
        </authorList>
    </citation>
    <scope>NUCLEOTIDE SEQUENCE [LARGE SCALE GENOMIC DNA]</scope>
    <source>
        <strain evidence="3">HR-E</strain>
    </source>
</reference>
<accession>A0A2P6AUN8</accession>
<dbReference type="OrthoDB" id="5296987at2"/>
<gene>
    <name evidence="2" type="ORF">C5O18_01725</name>
</gene>
<dbReference type="PANTHER" id="PTHR35175">
    <property type="entry name" value="DUF1289 DOMAIN-CONTAINING PROTEIN"/>
    <property type="match status" value="1"/>
</dbReference>
<dbReference type="RefSeq" id="WP_105191150.1">
    <property type="nucleotide sequence ID" value="NZ_PTQZ01000017.1"/>
</dbReference>
<dbReference type="PANTHER" id="PTHR35175:SF1">
    <property type="entry name" value="OXIDOREDUCTASE"/>
    <property type="match status" value="1"/>
</dbReference>
<name>A0A2P6AUN8_9GAMM</name>
<proteinExistence type="predicted"/>
<dbReference type="Proteomes" id="UP000243900">
    <property type="component" value="Unassembled WGS sequence"/>
</dbReference>
<evidence type="ECO:0000256" key="1">
    <source>
        <dbReference type="SAM" id="MobiDB-lite"/>
    </source>
</evidence>
<protein>
    <submittedName>
        <fullName evidence="2">DUF1289 domain-containing protein</fullName>
    </submittedName>
</protein>
<dbReference type="EMBL" id="PTQZ01000017">
    <property type="protein sequence ID" value="PQA50814.1"/>
    <property type="molecule type" value="Genomic_DNA"/>
</dbReference>
<feature type="compositionally biased region" description="Basic and acidic residues" evidence="1">
    <location>
        <begin position="164"/>
        <end position="175"/>
    </location>
</feature>
<dbReference type="Pfam" id="PF06945">
    <property type="entry name" value="DUF1289"/>
    <property type="match status" value="1"/>
</dbReference>
<dbReference type="InterPro" id="IPR010710">
    <property type="entry name" value="DUF1289"/>
</dbReference>
<organism evidence="2 3">
    <name type="scientific">Amnimonas aquatica</name>
    <dbReference type="NCBI Taxonomy" id="2094561"/>
    <lineage>
        <taxon>Bacteria</taxon>
        <taxon>Pseudomonadati</taxon>
        <taxon>Pseudomonadota</taxon>
        <taxon>Gammaproteobacteria</taxon>
        <taxon>Moraxellales</taxon>
        <taxon>Moraxellaceae</taxon>
        <taxon>Amnimonas</taxon>
    </lineage>
</organism>
<comment type="caution">
    <text evidence="2">The sequence shown here is derived from an EMBL/GenBank/DDBJ whole genome shotgun (WGS) entry which is preliminary data.</text>
</comment>
<dbReference type="AlphaFoldDB" id="A0A2P6AUN8"/>
<keyword evidence="3" id="KW-1185">Reference proteome</keyword>
<evidence type="ECO:0000313" key="3">
    <source>
        <dbReference type="Proteomes" id="UP000243900"/>
    </source>
</evidence>
<feature type="region of interest" description="Disordered" evidence="1">
    <location>
        <begin position="151"/>
        <end position="175"/>
    </location>
</feature>